<gene>
    <name evidence="8" type="primary">pepA</name>
    <name evidence="10" type="ORF">GCM10022277_03910</name>
</gene>
<feature type="active site" evidence="8">
    <location>
        <position position="346"/>
    </location>
</feature>
<dbReference type="PANTHER" id="PTHR11963">
    <property type="entry name" value="LEUCINE AMINOPEPTIDASE-RELATED"/>
    <property type="match status" value="1"/>
</dbReference>
<dbReference type="NCBIfam" id="NF002074">
    <property type="entry name" value="PRK00913.1-4"/>
    <property type="match status" value="1"/>
</dbReference>
<dbReference type="SUPFAM" id="SSF53187">
    <property type="entry name" value="Zn-dependent exopeptidases"/>
    <property type="match status" value="1"/>
</dbReference>
<keyword evidence="8" id="KW-0963">Cytoplasm</keyword>
<dbReference type="EC" id="3.4.11.1" evidence="8"/>
<comment type="catalytic activity">
    <reaction evidence="1 8">
        <text>Release of an N-terminal amino acid, Xaa-|-Yaa-, in which Xaa is preferably Leu, but may be other amino acids including Pro although not Arg or Lys, and Yaa may be Pro. Amino acid amides and methyl esters are also readily hydrolyzed, but rates on arylamides are exceedingly low.</text>
        <dbReference type="EC" id="3.4.11.1"/>
    </reaction>
</comment>
<keyword evidence="7 8" id="KW-0464">Manganese</keyword>
<feature type="active site" evidence="8">
    <location>
        <position position="272"/>
    </location>
</feature>
<dbReference type="CDD" id="cd00433">
    <property type="entry name" value="Peptidase_M17"/>
    <property type="match status" value="1"/>
</dbReference>
<dbReference type="Proteomes" id="UP001501565">
    <property type="component" value="Unassembled WGS sequence"/>
</dbReference>
<name>A0ABP7M283_9GAMM</name>
<reference evidence="11" key="1">
    <citation type="journal article" date="2019" name="Int. J. Syst. Evol. Microbiol.">
        <title>The Global Catalogue of Microorganisms (GCM) 10K type strain sequencing project: providing services to taxonomists for standard genome sequencing and annotation.</title>
        <authorList>
            <consortium name="The Broad Institute Genomics Platform"/>
            <consortium name="The Broad Institute Genome Sequencing Center for Infectious Disease"/>
            <person name="Wu L."/>
            <person name="Ma J."/>
        </authorList>
    </citation>
    <scope>NUCLEOTIDE SEQUENCE [LARGE SCALE GENOMIC DNA]</scope>
    <source>
        <strain evidence="11">JCM 17551</strain>
    </source>
</reference>
<proteinExistence type="inferred from homology"/>
<comment type="function">
    <text evidence="8">Presumably involved in the processing and regular turnover of intracellular proteins. Catalyzes the removal of unsubstituted N-terminal amino acids from various peptides.</text>
</comment>
<dbReference type="SUPFAM" id="SSF52949">
    <property type="entry name" value="Macro domain-like"/>
    <property type="match status" value="1"/>
</dbReference>
<evidence type="ECO:0000256" key="3">
    <source>
        <dbReference type="ARBA" id="ARBA00009528"/>
    </source>
</evidence>
<comment type="caution">
    <text evidence="10">The sequence shown here is derived from an EMBL/GenBank/DDBJ whole genome shotgun (WGS) entry which is preliminary data.</text>
</comment>
<dbReference type="EMBL" id="BAABBN010000004">
    <property type="protein sequence ID" value="GAA3912396.1"/>
    <property type="molecule type" value="Genomic_DNA"/>
</dbReference>
<dbReference type="InterPro" id="IPR023042">
    <property type="entry name" value="Peptidase_M17_leu_NH2_pept"/>
</dbReference>
<dbReference type="NCBIfam" id="NF002077">
    <property type="entry name" value="PRK00913.2-4"/>
    <property type="match status" value="1"/>
</dbReference>
<evidence type="ECO:0000256" key="7">
    <source>
        <dbReference type="ARBA" id="ARBA00023211"/>
    </source>
</evidence>
<feature type="binding site" evidence="8">
    <location>
        <position position="344"/>
    </location>
    <ligand>
        <name>Mn(2+)</name>
        <dbReference type="ChEBI" id="CHEBI:29035"/>
        <label>1</label>
    </ligand>
</feature>
<evidence type="ECO:0000313" key="11">
    <source>
        <dbReference type="Proteomes" id="UP001501565"/>
    </source>
</evidence>
<evidence type="ECO:0000256" key="6">
    <source>
        <dbReference type="ARBA" id="ARBA00022801"/>
    </source>
</evidence>
<dbReference type="EC" id="3.4.11.10" evidence="8"/>
<dbReference type="PANTHER" id="PTHR11963:SF23">
    <property type="entry name" value="CYTOSOL AMINOPEPTIDASE"/>
    <property type="match status" value="1"/>
</dbReference>
<comment type="catalytic activity">
    <reaction evidence="2 8">
        <text>Release of an N-terminal amino acid, preferentially leucine, but not glutamic or aspartic acids.</text>
        <dbReference type="EC" id="3.4.11.10"/>
    </reaction>
</comment>
<evidence type="ECO:0000256" key="5">
    <source>
        <dbReference type="ARBA" id="ARBA00022670"/>
    </source>
</evidence>
<dbReference type="Gene3D" id="3.40.630.10">
    <property type="entry name" value="Zn peptidases"/>
    <property type="match status" value="1"/>
</dbReference>
<dbReference type="Gene3D" id="3.40.220.10">
    <property type="entry name" value="Leucine Aminopeptidase, subunit E, domain 1"/>
    <property type="match status" value="1"/>
</dbReference>
<organism evidence="10 11">
    <name type="scientific">Litoribacillus peritrichatus</name>
    <dbReference type="NCBI Taxonomy" id="718191"/>
    <lineage>
        <taxon>Bacteria</taxon>
        <taxon>Pseudomonadati</taxon>
        <taxon>Pseudomonadota</taxon>
        <taxon>Gammaproteobacteria</taxon>
        <taxon>Oceanospirillales</taxon>
        <taxon>Oceanospirillaceae</taxon>
        <taxon>Litoribacillus</taxon>
    </lineage>
</organism>
<feature type="binding site" evidence="8">
    <location>
        <position position="265"/>
    </location>
    <ligand>
        <name>Mn(2+)</name>
        <dbReference type="ChEBI" id="CHEBI:29035"/>
        <label>1</label>
    </ligand>
</feature>
<feature type="binding site" evidence="8">
    <location>
        <position position="344"/>
    </location>
    <ligand>
        <name>Mn(2+)</name>
        <dbReference type="ChEBI" id="CHEBI:29035"/>
        <label>2</label>
    </ligand>
</feature>
<keyword evidence="5 8" id="KW-0645">Protease</keyword>
<feature type="binding site" evidence="8">
    <location>
        <position position="283"/>
    </location>
    <ligand>
        <name>Mn(2+)</name>
        <dbReference type="ChEBI" id="CHEBI:29035"/>
        <label>2</label>
    </ligand>
</feature>
<evidence type="ECO:0000256" key="2">
    <source>
        <dbReference type="ARBA" id="ARBA00000967"/>
    </source>
</evidence>
<dbReference type="RefSeq" id="WP_344794934.1">
    <property type="nucleotide sequence ID" value="NZ_BAABBN010000004.1"/>
</dbReference>
<feature type="binding site" evidence="8">
    <location>
        <position position="342"/>
    </location>
    <ligand>
        <name>Mn(2+)</name>
        <dbReference type="ChEBI" id="CHEBI:29035"/>
        <label>1</label>
    </ligand>
</feature>
<dbReference type="Pfam" id="PF02789">
    <property type="entry name" value="Peptidase_M17_N"/>
    <property type="match status" value="1"/>
</dbReference>
<dbReference type="Pfam" id="PF00883">
    <property type="entry name" value="Peptidase_M17"/>
    <property type="match status" value="1"/>
</dbReference>
<comment type="cofactor">
    <cofactor evidence="8">
        <name>Mn(2+)</name>
        <dbReference type="ChEBI" id="CHEBI:29035"/>
    </cofactor>
    <text evidence="8">Binds 2 manganese ions per subunit.</text>
</comment>
<dbReference type="InterPro" id="IPR008283">
    <property type="entry name" value="Peptidase_M17_N"/>
</dbReference>
<keyword evidence="6 8" id="KW-0378">Hydrolase</keyword>
<dbReference type="InterPro" id="IPR000819">
    <property type="entry name" value="Peptidase_M17_C"/>
</dbReference>
<sequence length="488" mass="51487">MNFVLESGDILSSSANCIVIGVQQEKPLSGSSLSADKATDGLISELISSGDFKGKKSETLTLHRPSGLSTGRLVLVGLGSEALNESAYVSVVNAAAAAIKATPTTSAALFLSEAEVGNRDANWKAEQQVIAIESAHYVFDELKSEKAPAATLETISIHASGVNEDNLNKAQATAKGMALTKTLGNLPGNVCTPTYLAEQAKALEAKSDKLSVTILEESDMEELGMGSLLSVSRGSEQPAKLIIMHYTNDGDNQPNILVGKGITFDTGGISLKPGAGMDEMKWDMCGAASVFGTMQAIIDIQPKSNIIGVAVAAENMPSGNATKPGDIVKTMSGQTVEILNTDAEGRLVLCDALTYVEKYNPKSVIDIATLTGACVIALGHHPSAVYANDDELSKTIVESGLASWDRVWPMPLWDEYQEELDSNFADMANIGSRAGGSITAACFLSRFTKKYKWAHLDIAGTAWHSGGKKKGSSGRPVPLLVDYLLKQA</sequence>
<protein>
    <recommendedName>
        <fullName evidence="8">Probable cytosol aminopeptidase</fullName>
        <ecNumber evidence="8">3.4.11.1</ecNumber>
    </recommendedName>
    <alternativeName>
        <fullName evidence="8">Leucine aminopeptidase</fullName>
        <shortName evidence="8">LAP</shortName>
        <ecNumber evidence="8">3.4.11.10</ecNumber>
    </alternativeName>
    <alternativeName>
        <fullName evidence="8">Leucyl aminopeptidase</fullName>
    </alternativeName>
</protein>
<comment type="subcellular location">
    <subcellularLocation>
        <location evidence="8">Cytoplasm</location>
    </subcellularLocation>
</comment>
<feature type="binding site" evidence="8">
    <location>
        <position position="260"/>
    </location>
    <ligand>
        <name>Mn(2+)</name>
        <dbReference type="ChEBI" id="CHEBI:29035"/>
        <label>2</label>
    </ligand>
</feature>
<feature type="domain" description="Cytosol aminopeptidase" evidence="9">
    <location>
        <begin position="340"/>
        <end position="347"/>
    </location>
</feature>
<evidence type="ECO:0000313" key="10">
    <source>
        <dbReference type="EMBL" id="GAA3912396.1"/>
    </source>
</evidence>
<evidence type="ECO:0000256" key="8">
    <source>
        <dbReference type="HAMAP-Rule" id="MF_00181"/>
    </source>
</evidence>
<keyword evidence="8" id="KW-0479">Metal-binding</keyword>
<evidence type="ECO:0000256" key="1">
    <source>
        <dbReference type="ARBA" id="ARBA00000135"/>
    </source>
</evidence>
<dbReference type="PROSITE" id="PS00631">
    <property type="entry name" value="CYTOSOL_AP"/>
    <property type="match status" value="1"/>
</dbReference>
<dbReference type="InterPro" id="IPR043472">
    <property type="entry name" value="Macro_dom-like"/>
</dbReference>
<evidence type="ECO:0000259" key="9">
    <source>
        <dbReference type="PROSITE" id="PS00631"/>
    </source>
</evidence>
<dbReference type="HAMAP" id="MF_00181">
    <property type="entry name" value="Cytosol_peptidase_M17"/>
    <property type="match status" value="1"/>
</dbReference>
<evidence type="ECO:0000256" key="4">
    <source>
        <dbReference type="ARBA" id="ARBA00022438"/>
    </source>
</evidence>
<dbReference type="InterPro" id="IPR011356">
    <property type="entry name" value="Leucine_aapep/pepB"/>
</dbReference>
<keyword evidence="4 8" id="KW-0031">Aminopeptidase</keyword>
<accession>A0ABP7M283</accession>
<feature type="binding site" evidence="8">
    <location>
        <position position="265"/>
    </location>
    <ligand>
        <name>Mn(2+)</name>
        <dbReference type="ChEBI" id="CHEBI:29035"/>
        <label>2</label>
    </ligand>
</feature>
<dbReference type="PRINTS" id="PR00481">
    <property type="entry name" value="LAMNOPPTDASE"/>
</dbReference>
<keyword evidence="11" id="KW-1185">Reference proteome</keyword>
<comment type="similarity">
    <text evidence="3 8">Belongs to the peptidase M17 family.</text>
</comment>
<dbReference type="GO" id="GO:0004177">
    <property type="term" value="F:aminopeptidase activity"/>
    <property type="evidence" value="ECO:0007669"/>
    <property type="project" value="UniProtKB-KW"/>
</dbReference>